<dbReference type="InterPro" id="IPR000719">
    <property type="entry name" value="Prot_kinase_dom"/>
</dbReference>
<dbReference type="PROSITE" id="PS50011">
    <property type="entry name" value="PROTEIN_KINASE_DOM"/>
    <property type="match status" value="1"/>
</dbReference>
<evidence type="ECO:0000259" key="11">
    <source>
        <dbReference type="PROSITE" id="PS50011"/>
    </source>
</evidence>
<dbReference type="Gene3D" id="3.30.10.20">
    <property type="match status" value="3"/>
</dbReference>
<evidence type="ECO:0000313" key="13">
    <source>
        <dbReference type="EMBL" id="WRP13385.1"/>
    </source>
</evidence>
<protein>
    <recommendedName>
        <fullName evidence="1">non-specific serine/threonine protein kinase</fullName>
        <ecNumber evidence="1">2.7.11.1</ecNumber>
    </recommendedName>
</protein>
<evidence type="ECO:0000313" key="14">
    <source>
        <dbReference type="Proteomes" id="UP001333102"/>
    </source>
</evidence>
<comment type="catalytic activity">
    <reaction evidence="8">
        <text>L-seryl-[protein] + ATP = O-phospho-L-seryl-[protein] + ADP + H(+)</text>
        <dbReference type="Rhea" id="RHEA:17989"/>
        <dbReference type="Rhea" id="RHEA-COMP:9863"/>
        <dbReference type="Rhea" id="RHEA-COMP:11604"/>
        <dbReference type="ChEBI" id="CHEBI:15378"/>
        <dbReference type="ChEBI" id="CHEBI:29999"/>
        <dbReference type="ChEBI" id="CHEBI:30616"/>
        <dbReference type="ChEBI" id="CHEBI:83421"/>
        <dbReference type="ChEBI" id="CHEBI:456216"/>
        <dbReference type="EC" id="2.7.11.1"/>
    </reaction>
</comment>
<evidence type="ECO:0000259" key="12">
    <source>
        <dbReference type="PROSITE" id="PS51178"/>
    </source>
</evidence>
<dbReference type="SMART" id="SM00740">
    <property type="entry name" value="PASTA"/>
    <property type="match status" value="3"/>
</dbReference>
<dbReference type="Proteomes" id="UP001333102">
    <property type="component" value="Chromosome"/>
</dbReference>
<sequence>MSALSRLAAGRYRLMDRVGEGGMAVVYRAMDELLGRVVAVKMLRDQFTADREFVERFRREAQAAARLSHPHVVQVFDVGQDQGAHYIVMEFVDGKSLKQVLRERGRLSPEAAVAVALAVARALAHAHRHGLVHRDIKPHNILITAEGLVKVADFGIARAASAASLTDSGTILGSVHYFSPEQARGQTIGAPSDIYSLGIVLYEMLAGQVPFSADSPVAVALRHIHDPVPPLSERVPGIPPALERAVMHALAKAPGERPASADAFAEELRQAVPQAEEFATVTLVQGATPASGERGRGVLHGEPLGQAASPARAGIDGAVTRVVSRSRMEAAGGEGLSGHEEGVETSRGQRPARGRRGRLVRWAFVLAFLGGMLWASTRLLDLLFPREVMVPTVVGRTEAEARAILAQQSLEYGVDQRIYSDSVPMGHVIRQDPEPGRRVREGRRVWVTLSLGPEVGVVPDVVGRPLREAQVAITQGGFVLGEVTTRYEARLTPNTVVLQDPAAGSRLEKGRPIHLVVSRGDEPLQTVMLPDFTGLPLEQVRAQIESLGLQLGSTWAQPDPNFPDGTVIDQNPMPGSEVEQGSPVDLIYSQATPVPGPTLGLVPEFGGAAGQVPGASGGTPAPQAPVQPAQPLPAAGGPGPGSGQGATSATAAPGTSGVTRWRTAEVNIQVPPGGNQEVVILVIDDFGASEAYRETLPGGTYLTQRVRGRGASARFQVYIDGRMVTDEPFPAPGQG</sequence>
<dbReference type="SMART" id="SM00220">
    <property type="entry name" value="S_TKc"/>
    <property type="match status" value="1"/>
</dbReference>
<evidence type="ECO:0000256" key="3">
    <source>
        <dbReference type="ARBA" id="ARBA00022679"/>
    </source>
</evidence>
<dbReference type="Pfam" id="PF00069">
    <property type="entry name" value="Pkinase"/>
    <property type="match status" value="1"/>
</dbReference>
<feature type="binding site" evidence="9">
    <location>
        <position position="41"/>
    </location>
    <ligand>
        <name>ATP</name>
        <dbReference type="ChEBI" id="CHEBI:30616"/>
    </ligand>
</feature>
<gene>
    <name evidence="13" type="primary">pknB</name>
    <name evidence="13" type="ORF">VLY81_07950</name>
</gene>
<dbReference type="SUPFAM" id="SSF56112">
    <property type="entry name" value="Protein kinase-like (PK-like)"/>
    <property type="match status" value="1"/>
</dbReference>
<keyword evidence="2" id="KW-0723">Serine/threonine-protein kinase</keyword>
<dbReference type="InterPro" id="IPR005543">
    <property type="entry name" value="PASTA_dom"/>
</dbReference>
<keyword evidence="3" id="KW-0808">Transferase</keyword>
<keyword evidence="6 9" id="KW-0067">ATP-binding</keyword>
<feature type="domain" description="PASTA" evidence="12">
    <location>
        <begin position="384"/>
        <end position="451"/>
    </location>
</feature>
<dbReference type="Pfam" id="PF03793">
    <property type="entry name" value="PASTA"/>
    <property type="match status" value="3"/>
</dbReference>
<dbReference type="PROSITE" id="PS00108">
    <property type="entry name" value="PROTEIN_KINASE_ST"/>
    <property type="match status" value="1"/>
</dbReference>
<evidence type="ECO:0000256" key="7">
    <source>
        <dbReference type="ARBA" id="ARBA00047899"/>
    </source>
</evidence>
<evidence type="ECO:0000256" key="8">
    <source>
        <dbReference type="ARBA" id="ARBA00048679"/>
    </source>
</evidence>
<dbReference type="Gene3D" id="1.10.510.10">
    <property type="entry name" value="Transferase(Phosphotransferase) domain 1"/>
    <property type="match status" value="1"/>
</dbReference>
<dbReference type="PROSITE" id="PS51178">
    <property type="entry name" value="PASTA"/>
    <property type="match status" value="3"/>
</dbReference>
<feature type="domain" description="PASTA" evidence="12">
    <location>
        <begin position="523"/>
        <end position="590"/>
    </location>
</feature>
<evidence type="ECO:0000256" key="2">
    <source>
        <dbReference type="ARBA" id="ARBA00022527"/>
    </source>
</evidence>
<dbReference type="PROSITE" id="PS00107">
    <property type="entry name" value="PROTEIN_KINASE_ATP"/>
    <property type="match status" value="1"/>
</dbReference>
<feature type="compositionally biased region" description="Pro residues" evidence="10">
    <location>
        <begin position="622"/>
        <end position="631"/>
    </location>
</feature>
<name>A0ABZ1BLG8_9FIRM</name>
<dbReference type="InterPro" id="IPR011009">
    <property type="entry name" value="Kinase-like_dom_sf"/>
</dbReference>
<reference evidence="14" key="1">
    <citation type="submission" date="2023-12" db="EMBL/GenBank/DDBJ databases">
        <title>Novel isolates from deep terrestrial aquifers shed light on the physiology and ecology of the class Limnochordia.</title>
        <authorList>
            <person name="Karnachuk O.V."/>
            <person name="Lukina A.P."/>
            <person name="Avakyan M.R."/>
            <person name="Kadnikov V."/>
            <person name="Begmatov S."/>
            <person name="Beletsky A.V."/>
            <person name="Mardanov A.V."/>
            <person name="Ravin N.V."/>
        </authorList>
    </citation>
    <scope>NUCLEOTIDE SEQUENCE [LARGE SCALE GENOMIC DNA]</scope>
    <source>
        <strain evidence="14">LN</strain>
    </source>
</reference>
<dbReference type="CDD" id="cd14014">
    <property type="entry name" value="STKc_PknB_like"/>
    <property type="match status" value="1"/>
</dbReference>
<proteinExistence type="predicted"/>
<feature type="region of interest" description="Disordered" evidence="10">
    <location>
        <begin position="604"/>
        <end position="656"/>
    </location>
</feature>
<dbReference type="InterPro" id="IPR017441">
    <property type="entry name" value="Protein_kinase_ATP_BS"/>
</dbReference>
<feature type="domain" description="Protein kinase" evidence="11">
    <location>
        <begin position="12"/>
        <end position="269"/>
    </location>
</feature>
<evidence type="ECO:0000256" key="6">
    <source>
        <dbReference type="ARBA" id="ARBA00022840"/>
    </source>
</evidence>
<keyword evidence="4 9" id="KW-0547">Nucleotide-binding</keyword>
<dbReference type="EMBL" id="CP141614">
    <property type="protein sequence ID" value="WRP13385.1"/>
    <property type="molecule type" value="Genomic_DNA"/>
</dbReference>
<keyword evidence="5 13" id="KW-0418">Kinase</keyword>
<evidence type="ECO:0000256" key="1">
    <source>
        <dbReference type="ARBA" id="ARBA00012513"/>
    </source>
</evidence>
<dbReference type="PANTHER" id="PTHR43289:SF34">
    <property type="entry name" value="SERINE_THREONINE-PROTEIN KINASE YBDM-RELATED"/>
    <property type="match status" value="1"/>
</dbReference>
<dbReference type="PANTHER" id="PTHR43289">
    <property type="entry name" value="MITOGEN-ACTIVATED PROTEIN KINASE KINASE KINASE 20-RELATED"/>
    <property type="match status" value="1"/>
</dbReference>
<dbReference type="InterPro" id="IPR008271">
    <property type="entry name" value="Ser/Thr_kinase_AS"/>
</dbReference>
<evidence type="ECO:0000256" key="9">
    <source>
        <dbReference type="PROSITE-ProRule" id="PRU10141"/>
    </source>
</evidence>
<organism evidence="13 14">
    <name type="scientific">Geochorda subterranea</name>
    <dbReference type="NCBI Taxonomy" id="3109564"/>
    <lineage>
        <taxon>Bacteria</taxon>
        <taxon>Bacillati</taxon>
        <taxon>Bacillota</taxon>
        <taxon>Limnochordia</taxon>
        <taxon>Limnochordales</taxon>
        <taxon>Geochordaceae</taxon>
        <taxon>Geochorda</taxon>
    </lineage>
</organism>
<dbReference type="EC" id="2.7.11.1" evidence="1"/>
<comment type="catalytic activity">
    <reaction evidence="7">
        <text>L-threonyl-[protein] + ATP = O-phospho-L-threonyl-[protein] + ADP + H(+)</text>
        <dbReference type="Rhea" id="RHEA:46608"/>
        <dbReference type="Rhea" id="RHEA-COMP:11060"/>
        <dbReference type="Rhea" id="RHEA-COMP:11605"/>
        <dbReference type="ChEBI" id="CHEBI:15378"/>
        <dbReference type="ChEBI" id="CHEBI:30013"/>
        <dbReference type="ChEBI" id="CHEBI:30616"/>
        <dbReference type="ChEBI" id="CHEBI:61977"/>
        <dbReference type="ChEBI" id="CHEBI:456216"/>
        <dbReference type="EC" id="2.7.11.1"/>
    </reaction>
</comment>
<accession>A0ABZ1BLG8</accession>
<dbReference type="NCBIfam" id="NF033483">
    <property type="entry name" value="PknB_PASTA_kin"/>
    <property type="match status" value="1"/>
</dbReference>
<dbReference type="RefSeq" id="WP_324667630.1">
    <property type="nucleotide sequence ID" value="NZ_CP141614.1"/>
</dbReference>
<dbReference type="Gene3D" id="3.30.200.20">
    <property type="entry name" value="Phosphorylase Kinase, domain 1"/>
    <property type="match status" value="1"/>
</dbReference>
<keyword evidence="14" id="KW-1185">Reference proteome</keyword>
<feature type="domain" description="PASTA" evidence="12">
    <location>
        <begin position="452"/>
        <end position="519"/>
    </location>
</feature>
<evidence type="ECO:0000256" key="5">
    <source>
        <dbReference type="ARBA" id="ARBA00022777"/>
    </source>
</evidence>
<evidence type="ECO:0000256" key="10">
    <source>
        <dbReference type="SAM" id="MobiDB-lite"/>
    </source>
</evidence>
<dbReference type="GO" id="GO:0016301">
    <property type="term" value="F:kinase activity"/>
    <property type="evidence" value="ECO:0007669"/>
    <property type="project" value="UniProtKB-KW"/>
</dbReference>
<feature type="compositionally biased region" description="Low complexity" evidence="10">
    <location>
        <begin position="645"/>
        <end position="656"/>
    </location>
</feature>
<evidence type="ECO:0000256" key="4">
    <source>
        <dbReference type="ARBA" id="ARBA00022741"/>
    </source>
</evidence>
<dbReference type="CDD" id="cd06577">
    <property type="entry name" value="PASTA_pknB"/>
    <property type="match status" value="3"/>
</dbReference>
<feature type="region of interest" description="Disordered" evidence="10">
    <location>
        <begin position="329"/>
        <end position="352"/>
    </location>
</feature>